<evidence type="ECO:0000313" key="1">
    <source>
        <dbReference type="EMBL" id="SBV98468.1"/>
    </source>
</evidence>
<protein>
    <submittedName>
        <fullName evidence="1">Uncharacterized protein</fullName>
    </submittedName>
</protein>
<reference evidence="1" key="1">
    <citation type="submission" date="2016-04" db="EMBL/GenBank/DDBJ databases">
        <authorList>
            <person name="Evans L.H."/>
            <person name="Alamgir A."/>
            <person name="Owens N."/>
            <person name="Weber N.D."/>
            <person name="Virtaneva K."/>
            <person name="Barbian K."/>
            <person name="Babar A."/>
            <person name="Rosenke K."/>
        </authorList>
    </citation>
    <scope>NUCLEOTIDE SEQUENCE</scope>
    <source>
        <strain evidence="1">92-2</strain>
    </source>
</reference>
<gene>
    <name evidence="1" type="ORF">KM92DES2_11060</name>
</gene>
<dbReference type="EMBL" id="FLUP01000001">
    <property type="protein sequence ID" value="SBV98468.1"/>
    <property type="molecule type" value="Genomic_DNA"/>
</dbReference>
<accession>A0A212JGB3</accession>
<dbReference type="RefSeq" id="WP_225529929.1">
    <property type="nucleotide sequence ID" value="NZ_CALHHP010000042.1"/>
</dbReference>
<proteinExistence type="predicted"/>
<organism evidence="1">
    <name type="scientific">uncultured Desulfovibrio sp</name>
    <dbReference type="NCBI Taxonomy" id="167968"/>
    <lineage>
        <taxon>Bacteria</taxon>
        <taxon>Pseudomonadati</taxon>
        <taxon>Thermodesulfobacteriota</taxon>
        <taxon>Desulfovibrionia</taxon>
        <taxon>Desulfovibrionales</taxon>
        <taxon>Desulfovibrionaceae</taxon>
        <taxon>Desulfovibrio</taxon>
        <taxon>environmental samples</taxon>
    </lineage>
</organism>
<sequence length="109" mass="11965">MLHGAFSGLFIKRKNISNMLHILLNSGGFARKSLSTTSKSNMLAEGGVSTLATASYTARCAWLLTNGAIIEKKALHKIVAHQTAHGHILAADDQRHSTLCYIYTWQPWV</sequence>
<dbReference type="AlphaFoldDB" id="A0A212JGB3"/>
<name>A0A212JGB3_9BACT</name>